<keyword evidence="1" id="KW-0812">Transmembrane</keyword>
<dbReference type="EMBL" id="JACHMM010000001">
    <property type="protein sequence ID" value="MBB5786402.1"/>
    <property type="molecule type" value="Genomic_DNA"/>
</dbReference>
<evidence type="ECO:0000313" key="2">
    <source>
        <dbReference type="EMBL" id="MBB5786402.1"/>
    </source>
</evidence>
<dbReference type="Proteomes" id="UP000542813">
    <property type="component" value="Unassembled WGS sequence"/>
</dbReference>
<protein>
    <submittedName>
        <fullName evidence="2">Uncharacterized protein</fullName>
    </submittedName>
</protein>
<name>A0A7W9LJU3_9ACTN</name>
<evidence type="ECO:0000256" key="1">
    <source>
        <dbReference type="SAM" id="Phobius"/>
    </source>
</evidence>
<evidence type="ECO:0000313" key="3">
    <source>
        <dbReference type="Proteomes" id="UP000542813"/>
    </source>
</evidence>
<accession>A0A7W9LJU3</accession>
<proteinExistence type="predicted"/>
<organism evidence="2 3">
    <name type="scientific">Jiangella mangrovi</name>
    <dbReference type="NCBI Taxonomy" id="1524084"/>
    <lineage>
        <taxon>Bacteria</taxon>
        <taxon>Bacillati</taxon>
        <taxon>Actinomycetota</taxon>
        <taxon>Actinomycetes</taxon>
        <taxon>Jiangellales</taxon>
        <taxon>Jiangellaceae</taxon>
        <taxon>Jiangella</taxon>
    </lineage>
</organism>
<dbReference type="AlphaFoldDB" id="A0A7W9LJU3"/>
<comment type="caution">
    <text evidence="2">The sequence shown here is derived from an EMBL/GenBank/DDBJ whole genome shotgun (WGS) entry which is preliminary data.</text>
</comment>
<gene>
    <name evidence="2" type="ORF">HD601_000977</name>
</gene>
<keyword evidence="1" id="KW-1133">Transmembrane helix</keyword>
<keyword evidence="1" id="KW-0472">Membrane</keyword>
<feature type="transmembrane region" description="Helical" evidence="1">
    <location>
        <begin position="22"/>
        <end position="43"/>
    </location>
</feature>
<sequence length="180" mass="18104">MKLLEDVSSAVTHRPPPRRTKLTLGVAAVFLLVAAVVGIVLVASSGGSDDTAADSDPRPSGTLADWATGVTDACTTVAAEQPIMAQGPEVRLDVANLPAVEAGTRALVGAVHDVPLPAEEAEQTQANAVVVTGDQAAQAWTALTGSTAETTPEQVTQAAELTAGFVAGLTQLGVNCTPIG</sequence>
<reference evidence="2 3" key="1">
    <citation type="submission" date="2020-08" db="EMBL/GenBank/DDBJ databases">
        <title>Sequencing the genomes of 1000 actinobacteria strains.</title>
        <authorList>
            <person name="Klenk H.-P."/>
        </authorList>
    </citation>
    <scope>NUCLEOTIDE SEQUENCE [LARGE SCALE GENOMIC DNA]</scope>
    <source>
        <strain evidence="2 3">DSM 102122</strain>
    </source>
</reference>
<keyword evidence="3" id="KW-1185">Reference proteome</keyword>
<dbReference type="RefSeq" id="WP_184819834.1">
    <property type="nucleotide sequence ID" value="NZ_JACHMM010000001.1"/>
</dbReference>